<gene>
    <name evidence="4" type="primary">vraR_3</name>
    <name evidence="4" type="ORF">GALL_166220</name>
</gene>
<evidence type="ECO:0000259" key="2">
    <source>
        <dbReference type="PROSITE" id="PS50043"/>
    </source>
</evidence>
<reference evidence="4" key="1">
    <citation type="submission" date="2016-10" db="EMBL/GenBank/DDBJ databases">
        <title>Sequence of Gallionella enrichment culture.</title>
        <authorList>
            <person name="Poehlein A."/>
            <person name="Muehling M."/>
            <person name="Daniel R."/>
        </authorList>
    </citation>
    <scope>NUCLEOTIDE SEQUENCE</scope>
</reference>
<evidence type="ECO:0000259" key="3">
    <source>
        <dbReference type="PROSITE" id="PS50110"/>
    </source>
</evidence>
<dbReference type="AlphaFoldDB" id="A0A1J5SMQ4"/>
<dbReference type="InterPro" id="IPR039420">
    <property type="entry name" value="WalR-like"/>
</dbReference>
<dbReference type="InterPro" id="IPR001789">
    <property type="entry name" value="Sig_transdc_resp-reg_receiver"/>
</dbReference>
<dbReference type="InterPro" id="IPR011006">
    <property type="entry name" value="CheY-like_superfamily"/>
</dbReference>
<dbReference type="EMBL" id="MLJW01000085">
    <property type="protein sequence ID" value="OIR01334.1"/>
    <property type="molecule type" value="Genomic_DNA"/>
</dbReference>
<dbReference type="GO" id="GO:0000160">
    <property type="term" value="P:phosphorelay signal transduction system"/>
    <property type="evidence" value="ECO:0007669"/>
    <property type="project" value="InterPro"/>
</dbReference>
<accession>A0A1J5SMQ4</accession>
<comment type="caution">
    <text evidence="4">The sequence shown here is derived from an EMBL/GenBank/DDBJ whole genome shotgun (WGS) entry which is preliminary data.</text>
</comment>
<proteinExistence type="predicted"/>
<feature type="domain" description="Response regulatory" evidence="3">
    <location>
        <begin position="3"/>
        <end position="121"/>
    </location>
</feature>
<dbReference type="Pfam" id="PF00072">
    <property type="entry name" value="Response_reg"/>
    <property type="match status" value="1"/>
</dbReference>
<dbReference type="PROSITE" id="PS50043">
    <property type="entry name" value="HTH_LUXR_2"/>
    <property type="match status" value="1"/>
</dbReference>
<organism evidence="4">
    <name type="scientific">mine drainage metagenome</name>
    <dbReference type="NCBI Taxonomy" id="410659"/>
    <lineage>
        <taxon>unclassified sequences</taxon>
        <taxon>metagenomes</taxon>
        <taxon>ecological metagenomes</taxon>
    </lineage>
</organism>
<dbReference type="SMART" id="SM00421">
    <property type="entry name" value="HTH_LUXR"/>
    <property type="match status" value="1"/>
</dbReference>
<dbReference type="GO" id="GO:0003677">
    <property type="term" value="F:DNA binding"/>
    <property type="evidence" value="ECO:0007669"/>
    <property type="project" value="UniProtKB-KW"/>
</dbReference>
<evidence type="ECO:0000256" key="1">
    <source>
        <dbReference type="ARBA" id="ARBA00023125"/>
    </source>
</evidence>
<dbReference type="SUPFAM" id="SSF52172">
    <property type="entry name" value="CheY-like"/>
    <property type="match status" value="1"/>
</dbReference>
<dbReference type="GO" id="GO:0006355">
    <property type="term" value="P:regulation of DNA-templated transcription"/>
    <property type="evidence" value="ECO:0007669"/>
    <property type="project" value="InterPro"/>
</dbReference>
<dbReference type="InterPro" id="IPR000792">
    <property type="entry name" value="Tscrpt_reg_LuxR_C"/>
</dbReference>
<dbReference type="SMART" id="SM00448">
    <property type="entry name" value="REC"/>
    <property type="match status" value="1"/>
</dbReference>
<name>A0A1J5SMQ4_9ZZZZ</name>
<dbReference type="PANTHER" id="PTHR43214">
    <property type="entry name" value="TWO-COMPONENT RESPONSE REGULATOR"/>
    <property type="match status" value="1"/>
</dbReference>
<dbReference type="InterPro" id="IPR016032">
    <property type="entry name" value="Sig_transdc_resp-reg_C-effctor"/>
</dbReference>
<dbReference type="CDD" id="cd06170">
    <property type="entry name" value="LuxR_C_like"/>
    <property type="match status" value="1"/>
</dbReference>
<dbReference type="SUPFAM" id="SSF46894">
    <property type="entry name" value="C-terminal effector domain of the bipartite response regulators"/>
    <property type="match status" value="1"/>
</dbReference>
<dbReference type="PRINTS" id="PR00038">
    <property type="entry name" value="HTHLUXR"/>
</dbReference>
<dbReference type="Pfam" id="PF00196">
    <property type="entry name" value="GerE"/>
    <property type="match status" value="1"/>
</dbReference>
<dbReference type="PROSITE" id="PS50110">
    <property type="entry name" value="RESPONSE_REGULATORY"/>
    <property type="match status" value="1"/>
</dbReference>
<sequence>MIRVMIVDDYEPTVRNIVTFINQTEGYSVLTCLTDGQEMIHFFRNNKKLPDLVLLDINMWKMDGVTAMDYLHDFFPDIKVIAFSAYMENKLVADMFSGGAYAFVWKINFSSFLLEALKKIEKNLPYVDPRIGFDISLREQLIMERKKENYELYSQYKLTNREIEIIKLIASDMDYNEIYSILHITPRTIETHIKNINYKLHIKGGKAGLLLHALRNRLTKIASLPIRHEKK</sequence>
<evidence type="ECO:0000313" key="4">
    <source>
        <dbReference type="EMBL" id="OIR01334.1"/>
    </source>
</evidence>
<keyword evidence="1" id="KW-0238">DNA-binding</keyword>
<dbReference type="PANTHER" id="PTHR43214:SF43">
    <property type="entry name" value="TWO-COMPONENT RESPONSE REGULATOR"/>
    <property type="match status" value="1"/>
</dbReference>
<protein>
    <submittedName>
        <fullName evidence="4">Response regulator protein VraR</fullName>
    </submittedName>
</protein>
<dbReference type="Gene3D" id="3.40.50.2300">
    <property type="match status" value="1"/>
</dbReference>
<feature type="domain" description="HTH luxR-type" evidence="2">
    <location>
        <begin position="151"/>
        <end position="217"/>
    </location>
</feature>